<dbReference type="RefSeq" id="WP_267677744.1">
    <property type="nucleotide sequence ID" value="NZ_CP113088.1"/>
</dbReference>
<name>A0A9E8SHY5_9FLAO</name>
<reference evidence="2" key="1">
    <citation type="submission" date="2022-11" db="EMBL/GenBank/DDBJ databases">
        <title>Lacinutrix neustonica HL-RS19T sp. nov., isolated from the surface microlayer sample of brackish Lake Shihwa.</title>
        <authorList>
            <person name="Choi J.Y."/>
            <person name="Hwang C.Y."/>
        </authorList>
    </citation>
    <scope>NUCLEOTIDE SEQUENCE</scope>
    <source>
        <strain evidence="2">HL-RS19</strain>
    </source>
</reference>
<keyword evidence="3" id="KW-1185">Reference proteome</keyword>
<dbReference type="KEGG" id="lnu:N7U66_06105"/>
<organism evidence="2 3">
    <name type="scientific">Lacinutrix neustonica</name>
    <dbReference type="NCBI Taxonomy" id="2980107"/>
    <lineage>
        <taxon>Bacteria</taxon>
        <taxon>Pseudomonadati</taxon>
        <taxon>Bacteroidota</taxon>
        <taxon>Flavobacteriia</taxon>
        <taxon>Flavobacteriales</taxon>
        <taxon>Flavobacteriaceae</taxon>
        <taxon>Lacinutrix</taxon>
    </lineage>
</organism>
<sequence>MKQALLVVITFIFTSSYAQDIVDFSNKMLVKVDFNKQSESFLITDDGERSFIVEANNVYKLKCSANYKFLGLSINFSPSSTHGNNQSKFRNIQLRVFLKQWLQTFEYRKVQGFYQERTNINTTLAAFPNLKTTSFTGSTSYTLNDNFSLKHLVALNEWQKSSAGSLVPTLNYGFNRLSDVNETGKYFQNNFDISISPMYYYTRTIKTNYFVTGGIAPALGIRFSNEKSEHSNASYSFVTKALNFKLQFGYTTNSISTGAVFNFDSSEAKKASARNFVNDKSYASLYFGYRFDPPPFLKQSSKWVKEQIDL</sequence>
<dbReference type="Pfam" id="PF14391">
    <property type="entry name" value="DUF4421"/>
    <property type="match status" value="1"/>
</dbReference>
<feature type="signal peptide" evidence="1">
    <location>
        <begin position="1"/>
        <end position="18"/>
    </location>
</feature>
<gene>
    <name evidence="2" type="ORF">N7U66_06105</name>
</gene>
<dbReference type="Proteomes" id="UP001164705">
    <property type="component" value="Chromosome"/>
</dbReference>
<evidence type="ECO:0000313" key="3">
    <source>
        <dbReference type="Proteomes" id="UP001164705"/>
    </source>
</evidence>
<dbReference type="AlphaFoldDB" id="A0A9E8SHY5"/>
<evidence type="ECO:0000256" key="1">
    <source>
        <dbReference type="SAM" id="SignalP"/>
    </source>
</evidence>
<evidence type="ECO:0000313" key="2">
    <source>
        <dbReference type="EMBL" id="WAC03170.1"/>
    </source>
</evidence>
<proteinExistence type="predicted"/>
<protein>
    <submittedName>
        <fullName evidence="2">DUF4421 family protein</fullName>
    </submittedName>
</protein>
<keyword evidence="1" id="KW-0732">Signal</keyword>
<dbReference type="EMBL" id="CP113088">
    <property type="protein sequence ID" value="WAC03170.1"/>
    <property type="molecule type" value="Genomic_DNA"/>
</dbReference>
<accession>A0A9E8SHY5</accession>
<dbReference type="InterPro" id="IPR025535">
    <property type="entry name" value="DUF4421"/>
</dbReference>
<feature type="chain" id="PRO_5039638366" evidence="1">
    <location>
        <begin position="19"/>
        <end position="310"/>
    </location>
</feature>